<dbReference type="AlphaFoldDB" id="A0A4S2KU52"/>
<evidence type="ECO:0000313" key="3">
    <source>
        <dbReference type="Proteomes" id="UP000310200"/>
    </source>
</evidence>
<gene>
    <name evidence="2" type="ORF">DBV15_03519</name>
</gene>
<proteinExistence type="predicted"/>
<sequence>MDNITDFHNITDIEDDYKIKREKDSISLLKQKMCKTHDLIKQYARNMKQIDDLKSDLENAKKDKKHMITNYGTSLHKIRELELLSENPMILLDHINEVHCAFDKQTC</sequence>
<feature type="coiled-coil region" evidence="1">
    <location>
        <begin position="40"/>
        <end position="70"/>
    </location>
</feature>
<dbReference type="STRING" id="300112.A0A4S2KU52"/>
<keyword evidence="3" id="KW-1185">Reference proteome</keyword>
<comment type="caution">
    <text evidence="2">The sequence shown here is derived from an EMBL/GenBank/DDBJ whole genome shotgun (WGS) entry which is preliminary data.</text>
</comment>
<dbReference type="Proteomes" id="UP000310200">
    <property type="component" value="Unassembled WGS sequence"/>
</dbReference>
<keyword evidence="1" id="KW-0175">Coiled coil</keyword>
<organism evidence="2 3">
    <name type="scientific">Temnothorax longispinosus</name>
    <dbReference type="NCBI Taxonomy" id="300112"/>
    <lineage>
        <taxon>Eukaryota</taxon>
        <taxon>Metazoa</taxon>
        <taxon>Ecdysozoa</taxon>
        <taxon>Arthropoda</taxon>
        <taxon>Hexapoda</taxon>
        <taxon>Insecta</taxon>
        <taxon>Pterygota</taxon>
        <taxon>Neoptera</taxon>
        <taxon>Endopterygota</taxon>
        <taxon>Hymenoptera</taxon>
        <taxon>Apocrita</taxon>
        <taxon>Aculeata</taxon>
        <taxon>Formicoidea</taxon>
        <taxon>Formicidae</taxon>
        <taxon>Myrmicinae</taxon>
        <taxon>Temnothorax</taxon>
    </lineage>
</organism>
<reference evidence="2 3" key="1">
    <citation type="journal article" date="2019" name="Philos. Trans. R. Soc. Lond., B, Biol. Sci.">
        <title>Ant behaviour and brain gene expression of defending hosts depend on the ecological success of the intruding social parasite.</title>
        <authorList>
            <person name="Kaur R."/>
            <person name="Stoldt M."/>
            <person name="Jongepier E."/>
            <person name="Feldmeyer B."/>
            <person name="Menzel F."/>
            <person name="Bornberg-Bauer E."/>
            <person name="Foitzik S."/>
        </authorList>
    </citation>
    <scope>NUCLEOTIDE SEQUENCE [LARGE SCALE GENOMIC DNA]</scope>
    <source>
        <tissue evidence="2">Whole body</tissue>
    </source>
</reference>
<evidence type="ECO:0000313" key="2">
    <source>
        <dbReference type="EMBL" id="TGZ53515.1"/>
    </source>
</evidence>
<name>A0A4S2KU52_9HYME</name>
<dbReference type="EMBL" id="QBLH01001013">
    <property type="protein sequence ID" value="TGZ53515.1"/>
    <property type="molecule type" value="Genomic_DNA"/>
</dbReference>
<accession>A0A4S2KU52</accession>
<protein>
    <submittedName>
        <fullName evidence="2">Uncharacterized protein</fullName>
    </submittedName>
</protein>
<evidence type="ECO:0000256" key="1">
    <source>
        <dbReference type="SAM" id="Coils"/>
    </source>
</evidence>